<keyword evidence="4" id="KW-1185">Reference proteome</keyword>
<dbReference type="KEGG" id="cmd:B841_00865"/>
<evidence type="ECO:0000259" key="2">
    <source>
        <dbReference type="Pfam" id="PF02698"/>
    </source>
</evidence>
<dbReference type="AlphaFoldDB" id="S5TFG0"/>
<protein>
    <recommendedName>
        <fullName evidence="2">DUF218 domain-containing protein</fullName>
    </recommendedName>
</protein>
<evidence type="ECO:0000256" key="1">
    <source>
        <dbReference type="SAM" id="SignalP"/>
    </source>
</evidence>
<dbReference type="InterPro" id="IPR003848">
    <property type="entry name" value="DUF218"/>
</dbReference>
<dbReference type="STRING" id="1224163.B841_00865"/>
<dbReference type="CDD" id="cd06259">
    <property type="entry name" value="YdcF-like"/>
    <property type="match status" value="1"/>
</dbReference>
<name>S5TFG0_9CORY</name>
<dbReference type="PANTHER" id="PTHR30336:SF20">
    <property type="entry name" value="DUF218 DOMAIN-CONTAINING PROTEIN"/>
    <property type="match status" value="1"/>
</dbReference>
<dbReference type="InterPro" id="IPR051599">
    <property type="entry name" value="Cell_Envelope_Assoc"/>
</dbReference>
<dbReference type="EMBL" id="CP003924">
    <property type="protein sequence ID" value="AGS33656.1"/>
    <property type="molecule type" value="Genomic_DNA"/>
</dbReference>
<dbReference type="Pfam" id="PF02698">
    <property type="entry name" value="DUF218"/>
    <property type="match status" value="1"/>
</dbReference>
<organism evidence="3 4">
    <name type="scientific">Corynebacterium maris DSM 45190</name>
    <dbReference type="NCBI Taxonomy" id="1224163"/>
    <lineage>
        <taxon>Bacteria</taxon>
        <taxon>Bacillati</taxon>
        <taxon>Actinomycetota</taxon>
        <taxon>Actinomycetes</taxon>
        <taxon>Mycobacteriales</taxon>
        <taxon>Corynebacteriaceae</taxon>
        <taxon>Corynebacterium</taxon>
    </lineage>
</organism>
<reference evidence="3 4" key="1">
    <citation type="submission" date="2012-11" db="EMBL/GenBank/DDBJ databases">
        <title>The complete genome sequence of Corynebacterium maris Coryn-1 (=DSM 45190).</title>
        <authorList>
            <person name="Schaffert L."/>
            <person name="Albersmeier A."/>
            <person name="Kalinowski J."/>
            <person name="Ruckert C."/>
        </authorList>
    </citation>
    <scope>NUCLEOTIDE SEQUENCE [LARGE SCALE GENOMIC DNA]</scope>
    <source>
        <strain evidence="4">Coryn-1</strain>
    </source>
</reference>
<dbReference type="HOGENOM" id="CLU_958829_0_0_11"/>
<dbReference type="PATRIC" id="fig|1224163.3.peg.172"/>
<dbReference type="OrthoDB" id="3289889at2"/>
<sequence length="290" mass="30294">MRTFMPRVVLAAVAATVLLPSVVTPVQAAPWASSSSSSLGGSSLSSVFEELTDEEIVVDLPGYGEYRFPADLTLASLDPDGASAADLLSAAVFAADYGDDAAARQAALAVLDEPRRAQVTAALAALHGDVAPPETVSAQAPIVVLGNGLNPDGSVHPNLKNRLAAAAQLAKQRPDAPIVVSGGPLVGGYVEAHAMRDWLVEEVVAEERILVEDRSFSTVSNARFTRELLPEATEVIVVTSRDHVHRAVVDFTLAFGPDARVAGVGAPNDPPTTLPGLRGTYLDVLTWYLG</sequence>
<dbReference type="GO" id="GO:0005886">
    <property type="term" value="C:plasma membrane"/>
    <property type="evidence" value="ECO:0007669"/>
    <property type="project" value="TreeGrafter"/>
</dbReference>
<gene>
    <name evidence="3" type="ORF">B841_00865</name>
</gene>
<dbReference type="RefSeq" id="WP_020933591.1">
    <property type="nucleotide sequence ID" value="NC_021915.1"/>
</dbReference>
<proteinExistence type="predicted"/>
<feature type="chain" id="PRO_5004540324" description="DUF218 domain-containing protein" evidence="1">
    <location>
        <begin position="29"/>
        <end position="290"/>
    </location>
</feature>
<keyword evidence="1" id="KW-0732">Signal</keyword>
<dbReference type="PANTHER" id="PTHR30336">
    <property type="entry name" value="INNER MEMBRANE PROTEIN, PROBABLE PERMEASE"/>
    <property type="match status" value="1"/>
</dbReference>
<dbReference type="Proteomes" id="UP000015388">
    <property type="component" value="Chromosome"/>
</dbReference>
<feature type="domain" description="DUF218" evidence="2">
    <location>
        <begin position="142"/>
        <end position="252"/>
    </location>
</feature>
<dbReference type="eggNOG" id="COG1434">
    <property type="taxonomic scope" value="Bacteria"/>
</dbReference>
<evidence type="ECO:0000313" key="3">
    <source>
        <dbReference type="EMBL" id="AGS33656.1"/>
    </source>
</evidence>
<dbReference type="InterPro" id="IPR014729">
    <property type="entry name" value="Rossmann-like_a/b/a_fold"/>
</dbReference>
<accession>S5TFG0</accession>
<evidence type="ECO:0000313" key="4">
    <source>
        <dbReference type="Proteomes" id="UP000015388"/>
    </source>
</evidence>
<dbReference type="Gene3D" id="3.40.50.620">
    <property type="entry name" value="HUPs"/>
    <property type="match status" value="1"/>
</dbReference>
<feature type="signal peptide" evidence="1">
    <location>
        <begin position="1"/>
        <end position="28"/>
    </location>
</feature>